<feature type="transmembrane region" description="Helical" evidence="5">
    <location>
        <begin position="162"/>
        <end position="184"/>
    </location>
</feature>
<evidence type="ECO:0000256" key="5">
    <source>
        <dbReference type="SAM" id="Phobius"/>
    </source>
</evidence>
<keyword evidence="3 5" id="KW-1133">Transmembrane helix</keyword>
<dbReference type="InterPro" id="IPR020846">
    <property type="entry name" value="MFS_dom"/>
</dbReference>
<dbReference type="STRING" id="1408157.A0A1J7JW90"/>
<keyword evidence="2 5" id="KW-0812">Transmembrane</keyword>
<evidence type="ECO:0000313" key="8">
    <source>
        <dbReference type="Proteomes" id="UP000182658"/>
    </source>
</evidence>
<dbReference type="InParanoid" id="A0A1J7JW90"/>
<comment type="subcellular location">
    <subcellularLocation>
        <location evidence="1">Membrane</location>
        <topology evidence="1">Multi-pass membrane protein</topology>
    </subcellularLocation>
</comment>
<evidence type="ECO:0000256" key="4">
    <source>
        <dbReference type="ARBA" id="ARBA00023136"/>
    </source>
</evidence>
<feature type="transmembrane region" description="Helical" evidence="5">
    <location>
        <begin position="332"/>
        <end position="355"/>
    </location>
</feature>
<name>A0A1J7JW90_9PEZI</name>
<gene>
    <name evidence="7" type="ORF">CONLIGDRAFT_688124</name>
</gene>
<evidence type="ECO:0000259" key="6">
    <source>
        <dbReference type="PROSITE" id="PS50850"/>
    </source>
</evidence>
<accession>A0A1J7JW90</accession>
<feature type="transmembrane region" description="Helical" evidence="5">
    <location>
        <begin position="291"/>
        <end position="312"/>
    </location>
</feature>
<dbReference type="PANTHER" id="PTHR23502">
    <property type="entry name" value="MAJOR FACILITATOR SUPERFAMILY"/>
    <property type="match status" value="1"/>
</dbReference>
<feature type="transmembrane region" description="Helical" evidence="5">
    <location>
        <begin position="222"/>
        <end position="242"/>
    </location>
</feature>
<dbReference type="InterPro" id="IPR036259">
    <property type="entry name" value="MFS_trans_sf"/>
</dbReference>
<dbReference type="InterPro" id="IPR011701">
    <property type="entry name" value="MFS"/>
</dbReference>
<dbReference type="OrthoDB" id="2585655at2759"/>
<evidence type="ECO:0000256" key="3">
    <source>
        <dbReference type="ARBA" id="ARBA00022989"/>
    </source>
</evidence>
<protein>
    <submittedName>
        <fullName evidence="7">MFS general substrate transporter</fullName>
    </submittedName>
</protein>
<dbReference type="EMBL" id="KV875093">
    <property type="protein sequence ID" value="OIW34328.1"/>
    <property type="molecule type" value="Genomic_DNA"/>
</dbReference>
<feature type="transmembrane region" description="Helical" evidence="5">
    <location>
        <begin position="405"/>
        <end position="428"/>
    </location>
</feature>
<evidence type="ECO:0000313" key="7">
    <source>
        <dbReference type="EMBL" id="OIW34328.1"/>
    </source>
</evidence>
<keyword evidence="8" id="KW-1185">Reference proteome</keyword>
<feature type="domain" description="Major facilitator superfamily (MFS) profile" evidence="6">
    <location>
        <begin position="66"/>
        <end position="511"/>
    </location>
</feature>
<dbReference type="Pfam" id="PF07690">
    <property type="entry name" value="MFS_1"/>
    <property type="match status" value="1"/>
</dbReference>
<feature type="transmembrane region" description="Helical" evidence="5">
    <location>
        <begin position="440"/>
        <end position="458"/>
    </location>
</feature>
<feature type="transmembrane region" description="Helical" evidence="5">
    <location>
        <begin position="375"/>
        <end position="393"/>
    </location>
</feature>
<evidence type="ECO:0000256" key="1">
    <source>
        <dbReference type="ARBA" id="ARBA00004141"/>
    </source>
</evidence>
<dbReference type="PANTHER" id="PTHR23502:SF34">
    <property type="entry name" value="PROTEIN HOL1"/>
    <property type="match status" value="1"/>
</dbReference>
<dbReference type="GO" id="GO:0022857">
    <property type="term" value="F:transmembrane transporter activity"/>
    <property type="evidence" value="ECO:0007669"/>
    <property type="project" value="InterPro"/>
</dbReference>
<feature type="transmembrane region" description="Helical" evidence="5">
    <location>
        <begin position="65"/>
        <end position="84"/>
    </location>
</feature>
<feature type="transmembrane region" description="Helical" evidence="5">
    <location>
        <begin position="191"/>
        <end position="210"/>
    </location>
</feature>
<dbReference type="Proteomes" id="UP000182658">
    <property type="component" value="Unassembled WGS sequence"/>
</dbReference>
<organism evidence="7 8">
    <name type="scientific">Coniochaeta ligniaria NRRL 30616</name>
    <dbReference type="NCBI Taxonomy" id="1408157"/>
    <lineage>
        <taxon>Eukaryota</taxon>
        <taxon>Fungi</taxon>
        <taxon>Dikarya</taxon>
        <taxon>Ascomycota</taxon>
        <taxon>Pezizomycotina</taxon>
        <taxon>Sordariomycetes</taxon>
        <taxon>Sordariomycetidae</taxon>
        <taxon>Coniochaetales</taxon>
        <taxon>Coniochaetaceae</taxon>
        <taxon>Coniochaeta</taxon>
    </lineage>
</organism>
<proteinExistence type="predicted"/>
<dbReference type="Gene3D" id="1.20.1250.20">
    <property type="entry name" value="MFS general substrate transporter like domains"/>
    <property type="match status" value="1"/>
</dbReference>
<keyword evidence="4 5" id="KW-0472">Membrane</keyword>
<dbReference type="PROSITE" id="PS50850">
    <property type="entry name" value="MFS"/>
    <property type="match status" value="1"/>
</dbReference>
<dbReference type="GO" id="GO:0005886">
    <property type="term" value="C:plasma membrane"/>
    <property type="evidence" value="ECO:0007669"/>
    <property type="project" value="TreeGrafter"/>
</dbReference>
<feature type="transmembrane region" description="Helical" evidence="5">
    <location>
        <begin position="473"/>
        <end position="493"/>
    </location>
</feature>
<feature type="transmembrane region" description="Helical" evidence="5">
    <location>
        <begin position="104"/>
        <end position="123"/>
    </location>
</feature>
<reference evidence="7 8" key="1">
    <citation type="submission" date="2016-10" db="EMBL/GenBank/DDBJ databases">
        <title>Draft genome sequence of Coniochaeta ligniaria NRRL30616, a lignocellulolytic fungus for bioabatement of inhibitors in plant biomass hydrolysates.</title>
        <authorList>
            <consortium name="DOE Joint Genome Institute"/>
            <person name="Jimenez D.J."/>
            <person name="Hector R.E."/>
            <person name="Riley R."/>
            <person name="Sun H."/>
            <person name="Grigoriev I.V."/>
            <person name="Van Elsas J.D."/>
            <person name="Nichols N.N."/>
        </authorList>
    </citation>
    <scope>NUCLEOTIDE SEQUENCE [LARGE SCALE GENOMIC DNA]</scope>
    <source>
        <strain evidence="7 8">NRRL 30616</strain>
    </source>
</reference>
<dbReference type="AlphaFoldDB" id="A0A1J7JW90"/>
<evidence type="ECO:0000256" key="2">
    <source>
        <dbReference type="ARBA" id="ARBA00022692"/>
    </source>
</evidence>
<sequence length="511" mass="55984">MEKNTVLAKAQDTQDVKETMYGNNSSSEKNVSYALKTTKTGIPLVPQPSDDPDDPLNWSTAKKHAALVVLAMESLMVKFSATLIAPGAHDLAKEFHTAASKATYIGSAPSILYAIAPLIWIPLSHRVGRRPILLIGQVIALLGAIGVAQAQSYSAALGCRMLMGFGGSAGLCIGPASISDMFFLHEKGTRMGVNSILLVVAPYIGGIAGGSVQQNPRLRWRWAMYVSAICYAFQLFAQFFFVPETIYERDVAAAEAPEKKNTISRRLGFRTPTNPTGETWLQTFRRPYTMFVYPAVLLPSLWVSVAVMTEVANTAGFALNFGTTSRFHFTTAQVGFCFFSGLIGAILGEFCAGPLCDLVAKRTLVREEEWQAEKILKLSITGLITIVAGLLLYGCELDNHHSGWVAPLAGMALFVFGQEIIVTVTLTYMCDCYPDQAAEVAIVFQFFFNLMCFHPPFYTPQWIAQPGGAKVPYIVYAVLPVVFFPFCIGLLMWKGKEIRNRGPLFAFKKNA</sequence>
<dbReference type="SUPFAM" id="SSF103473">
    <property type="entry name" value="MFS general substrate transporter"/>
    <property type="match status" value="1"/>
</dbReference>
<feature type="transmembrane region" description="Helical" evidence="5">
    <location>
        <begin position="132"/>
        <end position="150"/>
    </location>
</feature>